<feature type="region of interest" description="Disordered" evidence="3">
    <location>
        <begin position="1"/>
        <end position="48"/>
    </location>
</feature>
<dbReference type="InterPro" id="IPR000101">
    <property type="entry name" value="GGT_peptidase"/>
</dbReference>
<dbReference type="EMBL" id="JBAMIC010000022">
    <property type="protein sequence ID" value="KAK7091895.1"/>
    <property type="molecule type" value="Genomic_DNA"/>
</dbReference>
<dbReference type="PRINTS" id="PR01210">
    <property type="entry name" value="GGTRANSPTASE"/>
</dbReference>
<evidence type="ECO:0000256" key="1">
    <source>
        <dbReference type="PIRSR" id="PIRSR600101-1"/>
    </source>
</evidence>
<dbReference type="FunFam" id="1.10.246.130:FF:000001">
    <property type="entry name" value="Gamma-glutamyltransferase 5 isoform 1"/>
    <property type="match status" value="1"/>
</dbReference>
<dbReference type="PANTHER" id="PTHR11686">
    <property type="entry name" value="GAMMA GLUTAMYL TRANSPEPTIDASE"/>
    <property type="match status" value="1"/>
</dbReference>
<evidence type="ECO:0000256" key="4">
    <source>
        <dbReference type="SAM" id="Phobius"/>
    </source>
</evidence>
<protein>
    <submittedName>
        <fullName evidence="5">Uncharacterized protein</fullName>
    </submittedName>
</protein>
<dbReference type="Gene3D" id="3.60.20.40">
    <property type="match status" value="1"/>
</dbReference>
<reference evidence="5 6" key="1">
    <citation type="submission" date="2024-02" db="EMBL/GenBank/DDBJ databases">
        <title>Chromosome-scale genome assembly of the rough periwinkle Littorina saxatilis.</title>
        <authorList>
            <person name="De Jode A."/>
            <person name="Faria R."/>
            <person name="Formenti G."/>
            <person name="Sims Y."/>
            <person name="Smith T.P."/>
            <person name="Tracey A."/>
            <person name="Wood J.M.D."/>
            <person name="Zagrodzka Z.B."/>
            <person name="Johannesson K."/>
            <person name="Butlin R.K."/>
            <person name="Leder E.H."/>
        </authorList>
    </citation>
    <scope>NUCLEOTIDE SEQUENCE [LARGE SCALE GENOMIC DNA]</scope>
    <source>
        <strain evidence="5">Snail1</strain>
        <tissue evidence="5">Muscle</tissue>
    </source>
</reference>
<feature type="transmembrane region" description="Helical" evidence="4">
    <location>
        <begin position="68"/>
        <end position="93"/>
    </location>
</feature>
<keyword evidence="4" id="KW-0472">Membrane</keyword>
<feature type="binding site" evidence="2">
    <location>
        <position position="481"/>
    </location>
    <ligand>
        <name>L-glutamate</name>
        <dbReference type="ChEBI" id="CHEBI:29985"/>
    </ligand>
</feature>
<feature type="compositionally biased region" description="Low complexity" evidence="3">
    <location>
        <begin position="35"/>
        <end position="45"/>
    </location>
</feature>
<dbReference type="Pfam" id="PF01019">
    <property type="entry name" value="G_glu_transpept"/>
    <property type="match status" value="1"/>
</dbReference>
<dbReference type="GO" id="GO:0006751">
    <property type="term" value="P:glutathione catabolic process"/>
    <property type="evidence" value="ECO:0007669"/>
    <property type="project" value="InterPro"/>
</dbReference>
<dbReference type="InterPro" id="IPR043137">
    <property type="entry name" value="GGT_ssub_C"/>
</dbReference>
<evidence type="ECO:0000313" key="6">
    <source>
        <dbReference type="Proteomes" id="UP001374579"/>
    </source>
</evidence>
<feature type="binding site" evidence="2">
    <location>
        <position position="167"/>
    </location>
    <ligand>
        <name>L-glutamate</name>
        <dbReference type="ChEBI" id="CHEBI:29985"/>
    </ligand>
</feature>
<dbReference type="GO" id="GO:0005886">
    <property type="term" value="C:plasma membrane"/>
    <property type="evidence" value="ECO:0007669"/>
    <property type="project" value="TreeGrafter"/>
</dbReference>
<keyword evidence="4" id="KW-0812">Transmembrane</keyword>
<dbReference type="Proteomes" id="UP001374579">
    <property type="component" value="Unassembled WGS sequence"/>
</dbReference>
<dbReference type="PANTHER" id="PTHR11686:SF54">
    <property type="entry name" value="GLUTATHIONE HYDROLASE 7"/>
    <property type="match status" value="1"/>
</dbReference>
<dbReference type="AlphaFoldDB" id="A0AAN9G2U2"/>
<comment type="caution">
    <text evidence="5">The sequence shown here is derived from an EMBL/GenBank/DDBJ whole genome shotgun (WGS) entry which is preliminary data.</text>
</comment>
<feature type="active site" description="Nucleophile" evidence="1">
    <location>
        <position position="440"/>
    </location>
</feature>
<dbReference type="Gene3D" id="1.10.246.130">
    <property type="match status" value="1"/>
</dbReference>
<feature type="binding site" evidence="2">
    <location>
        <begin position="505"/>
        <end position="506"/>
    </location>
    <ligand>
        <name>L-glutamate</name>
        <dbReference type="ChEBI" id="CHEBI:29985"/>
    </ligand>
</feature>
<dbReference type="InterPro" id="IPR043138">
    <property type="entry name" value="GGT_lsub"/>
</dbReference>
<organism evidence="5 6">
    <name type="scientific">Littorina saxatilis</name>
    <dbReference type="NCBI Taxonomy" id="31220"/>
    <lineage>
        <taxon>Eukaryota</taxon>
        <taxon>Metazoa</taxon>
        <taxon>Spiralia</taxon>
        <taxon>Lophotrochozoa</taxon>
        <taxon>Mollusca</taxon>
        <taxon>Gastropoda</taxon>
        <taxon>Caenogastropoda</taxon>
        <taxon>Littorinimorpha</taxon>
        <taxon>Littorinoidea</taxon>
        <taxon>Littorinidae</taxon>
        <taxon>Littorina</taxon>
    </lineage>
</organism>
<feature type="binding site" evidence="2">
    <location>
        <position position="530"/>
    </location>
    <ligand>
        <name>L-glutamate</name>
        <dbReference type="ChEBI" id="CHEBI:29985"/>
    </ligand>
</feature>
<accession>A0AAN9G2U2</accession>
<sequence>MESIEQPIFNPYGSDDKDELIDDPTPRGASHLPSDKNSNSNNDTSPIQAAKGLLSSGRESLSNQSRSLMIIIIGTIIFAIIITIALILTIYLIPKQIGGHAAVVTEVDTCSDIALDVMRRGGNAVDAAVAAAFCLGVVHPQSSGIGGGGFLLYHDHKNHKSVAYDFRETAPAMATPDMLMGHADVDMSGRAVGVPGELKGLAEVHQEWGSMDWYALVQPSIDLARYGFNVTKNLADSLANHVDISKIGVMSNFVEVVYNGAFGREGQVMDRPDLVKTLEQVQDGGADVFYRGALGERFVDLVQENSGVIKMSDLEDYTVHRKEPVKSSFKGNTVVGMPAPSSGPTVALMLNMLEGFNWTHANIDLPETYYQMIETFKFGYGHRILLGDPTNPEFKEDIENATAQFVSNEFAAALRAKIDNTSHPASYYGPAVAPTLNKGTTHISVIDSNEVMVSLTLTNNYWFGTKLMTKDGILANNEMMDFSAPTGSLPPNKRNMIVPGMRPLSSMTPTIVYNTEHPCAKRVVLGASNGTRIITGVVETLVNAFLFDLSLRESVARPRIHNQLYPSAVTEYEDVESPAGLIYAISDEIVQALKQKNQTMVKVTEGLSCVQAVMKINDDVQAYSDWRKGGRAATF</sequence>
<dbReference type="SUPFAM" id="SSF56235">
    <property type="entry name" value="N-terminal nucleophile aminohydrolases (Ntn hydrolases)"/>
    <property type="match status" value="1"/>
</dbReference>
<feature type="binding site" evidence="2">
    <location>
        <begin position="458"/>
        <end position="460"/>
    </location>
    <ligand>
        <name>L-glutamate</name>
        <dbReference type="ChEBI" id="CHEBI:29985"/>
    </ligand>
</feature>
<dbReference type="NCBIfam" id="TIGR00066">
    <property type="entry name" value="g_glut_trans"/>
    <property type="match status" value="1"/>
</dbReference>
<proteinExistence type="predicted"/>
<evidence type="ECO:0000313" key="5">
    <source>
        <dbReference type="EMBL" id="KAK7091895.1"/>
    </source>
</evidence>
<dbReference type="InterPro" id="IPR029055">
    <property type="entry name" value="Ntn_hydrolases_N"/>
</dbReference>
<gene>
    <name evidence="5" type="ORF">V1264_009516</name>
</gene>
<name>A0AAN9G2U2_9CAEN</name>
<keyword evidence="6" id="KW-1185">Reference proteome</keyword>
<keyword evidence="4" id="KW-1133">Transmembrane helix</keyword>
<evidence type="ECO:0000256" key="3">
    <source>
        <dbReference type="SAM" id="MobiDB-lite"/>
    </source>
</evidence>
<dbReference type="GO" id="GO:0036374">
    <property type="term" value="F:glutathione hydrolase activity"/>
    <property type="evidence" value="ECO:0007669"/>
    <property type="project" value="InterPro"/>
</dbReference>
<evidence type="ECO:0000256" key="2">
    <source>
        <dbReference type="PIRSR" id="PIRSR600101-2"/>
    </source>
</evidence>